<keyword evidence="3 5" id="KW-1133">Transmembrane helix</keyword>
<organism evidence="6 7">
    <name type="scientific">Blastochloris tepida</name>
    <dbReference type="NCBI Taxonomy" id="2233851"/>
    <lineage>
        <taxon>Bacteria</taxon>
        <taxon>Pseudomonadati</taxon>
        <taxon>Pseudomonadota</taxon>
        <taxon>Alphaproteobacteria</taxon>
        <taxon>Hyphomicrobiales</taxon>
        <taxon>Blastochloridaceae</taxon>
        <taxon>Blastochloris</taxon>
    </lineage>
</organism>
<dbReference type="InterPro" id="IPR006603">
    <property type="entry name" value="PQ-loop_rpt"/>
</dbReference>
<evidence type="ECO:0000313" key="6">
    <source>
        <dbReference type="EMBL" id="BBF91621.1"/>
    </source>
</evidence>
<dbReference type="RefSeq" id="WP_126396973.1">
    <property type="nucleotide sequence ID" value="NZ_AP018907.1"/>
</dbReference>
<keyword evidence="6" id="KW-0813">Transport</keyword>
<comment type="subcellular location">
    <subcellularLocation>
        <location evidence="1">Membrane</location>
        <topology evidence="1">Multi-pass membrane protein</topology>
    </subcellularLocation>
</comment>
<dbReference type="InterPro" id="IPR047662">
    <property type="entry name" value="SemiSWEET"/>
</dbReference>
<gene>
    <name evidence="6" type="ORF">BLTE_03060</name>
</gene>
<dbReference type="EMBL" id="AP018907">
    <property type="protein sequence ID" value="BBF91621.1"/>
    <property type="molecule type" value="Genomic_DNA"/>
</dbReference>
<keyword evidence="2 5" id="KW-0812">Transmembrane</keyword>
<dbReference type="Proteomes" id="UP000266934">
    <property type="component" value="Chromosome"/>
</dbReference>
<keyword evidence="7" id="KW-1185">Reference proteome</keyword>
<feature type="transmembrane region" description="Helical" evidence="5">
    <location>
        <begin position="44"/>
        <end position="62"/>
    </location>
</feature>
<dbReference type="Pfam" id="PF04193">
    <property type="entry name" value="PQ-loop"/>
    <property type="match status" value="1"/>
</dbReference>
<name>A0A348FWD8_9HYPH</name>
<keyword evidence="4 5" id="KW-0472">Membrane</keyword>
<dbReference type="Gene3D" id="1.20.1280.290">
    <property type="match status" value="1"/>
</dbReference>
<evidence type="ECO:0000256" key="4">
    <source>
        <dbReference type="ARBA" id="ARBA00023136"/>
    </source>
</evidence>
<evidence type="ECO:0000313" key="7">
    <source>
        <dbReference type="Proteomes" id="UP000266934"/>
    </source>
</evidence>
<accession>A0A348FWD8</accession>
<proteinExistence type="predicted"/>
<feature type="transmembrane region" description="Helical" evidence="5">
    <location>
        <begin position="12"/>
        <end position="32"/>
    </location>
</feature>
<evidence type="ECO:0000256" key="3">
    <source>
        <dbReference type="ARBA" id="ARBA00022989"/>
    </source>
</evidence>
<reference evidence="6 7" key="1">
    <citation type="submission" date="2018-08" db="EMBL/GenBank/DDBJ databases">
        <title>Complete genome sequencing of Blastochloris tepida GI.</title>
        <authorList>
            <person name="Tsukatani Y."/>
            <person name="Mori H."/>
        </authorList>
    </citation>
    <scope>NUCLEOTIDE SEQUENCE [LARGE SCALE GENOMIC DNA]</scope>
    <source>
        <strain evidence="6 7">GI</strain>
    </source>
</reference>
<evidence type="ECO:0000256" key="5">
    <source>
        <dbReference type="SAM" id="Phobius"/>
    </source>
</evidence>
<dbReference type="GO" id="GO:0051119">
    <property type="term" value="F:sugar transmembrane transporter activity"/>
    <property type="evidence" value="ECO:0007669"/>
    <property type="project" value="InterPro"/>
</dbReference>
<dbReference type="AlphaFoldDB" id="A0A348FWD8"/>
<evidence type="ECO:0000256" key="1">
    <source>
        <dbReference type="ARBA" id="ARBA00004141"/>
    </source>
</evidence>
<protein>
    <submittedName>
        <fullName evidence="6">Sugar transporter SemiSWEET</fullName>
    </submittedName>
</protein>
<dbReference type="NCBIfam" id="NF037968">
    <property type="entry name" value="SemiSWEET_2"/>
    <property type="match status" value="1"/>
</dbReference>
<dbReference type="OrthoDB" id="7961280at2"/>
<keyword evidence="6" id="KW-0762">Sugar transport</keyword>
<dbReference type="KEGG" id="blag:BLTE_03060"/>
<dbReference type="GO" id="GO:0016020">
    <property type="term" value="C:membrane"/>
    <property type="evidence" value="ECO:0007669"/>
    <property type="project" value="UniProtKB-SubCell"/>
</dbReference>
<feature type="transmembrane region" description="Helical" evidence="5">
    <location>
        <begin position="68"/>
        <end position="86"/>
    </location>
</feature>
<sequence>MELSPDAAIEAIGFAAAITTTLCWLPQAVRLIRTRETRGISLSSYGFFSAGIALWLIYGLLIGNAPMIAANTVTLALTLVIVAMKLRYG</sequence>
<evidence type="ECO:0000256" key="2">
    <source>
        <dbReference type="ARBA" id="ARBA00022692"/>
    </source>
</evidence>